<comment type="caution">
    <text evidence="1">The sequence shown here is derived from an EMBL/GenBank/DDBJ whole genome shotgun (WGS) entry which is preliminary data.</text>
</comment>
<evidence type="ECO:0000313" key="1">
    <source>
        <dbReference type="EMBL" id="RGO49555.1"/>
    </source>
</evidence>
<organism evidence="1 2">
    <name type="scientific">Dorea formicigenerans</name>
    <dbReference type="NCBI Taxonomy" id="39486"/>
    <lineage>
        <taxon>Bacteria</taxon>
        <taxon>Bacillati</taxon>
        <taxon>Bacillota</taxon>
        <taxon>Clostridia</taxon>
        <taxon>Lachnospirales</taxon>
        <taxon>Lachnospiraceae</taxon>
        <taxon>Dorea</taxon>
    </lineage>
</organism>
<name>A0A3E5GRE7_9FIRM</name>
<keyword evidence="2" id="KW-1185">Reference proteome</keyword>
<reference evidence="1 2" key="1">
    <citation type="submission" date="2018-08" db="EMBL/GenBank/DDBJ databases">
        <title>A genome reference for cultivated species of the human gut microbiota.</title>
        <authorList>
            <person name="Zou Y."/>
            <person name="Xue W."/>
            <person name="Luo G."/>
        </authorList>
    </citation>
    <scope>NUCLEOTIDE SEQUENCE [LARGE SCALE GENOMIC DNA]</scope>
    <source>
        <strain evidence="1 2">OM02-12</strain>
    </source>
</reference>
<proteinExistence type="predicted"/>
<dbReference type="AlphaFoldDB" id="A0A3E5GRE7"/>
<accession>A0A3E5GRE7</accession>
<sequence length="102" mass="11778">MFSSYRISLSLNQSLLQKSEAFQSVHHVIFILCYNVLSVFGSPLPLFVPLRSVQGRCPSDILWSSLRYGRCKADIHWMSCTLVFSVIRVRKLIWEDITQGKQ</sequence>
<protein>
    <submittedName>
        <fullName evidence="1">Uncharacterized protein</fullName>
    </submittedName>
</protein>
<evidence type="ECO:0000313" key="2">
    <source>
        <dbReference type="Proteomes" id="UP000261055"/>
    </source>
</evidence>
<gene>
    <name evidence="1" type="ORF">DXB12_10685</name>
</gene>
<dbReference type="EMBL" id="QSVQ01000012">
    <property type="protein sequence ID" value="RGO49555.1"/>
    <property type="molecule type" value="Genomic_DNA"/>
</dbReference>
<dbReference type="Proteomes" id="UP000261055">
    <property type="component" value="Unassembled WGS sequence"/>
</dbReference>